<feature type="transmembrane region" description="Helical" evidence="7">
    <location>
        <begin position="285"/>
        <end position="303"/>
    </location>
</feature>
<keyword evidence="9" id="KW-1185">Reference proteome</keyword>
<evidence type="ECO:0000256" key="3">
    <source>
        <dbReference type="ARBA" id="ARBA00022475"/>
    </source>
</evidence>
<evidence type="ECO:0000313" key="9">
    <source>
        <dbReference type="Proteomes" id="UP001611580"/>
    </source>
</evidence>
<feature type="transmembrane region" description="Helical" evidence="7">
    <location>
        <begin position="106"/>
        <end position="133"/>
    </location>
</feature>
<reference evidence="8 9" key="1">
    <citation type="submission" date="2024-10" db="EMBL/GenBank/DDBJ databases">
        <title>The Natural Products Discovery Center: Release of the First 8490 Sequenced Strains for Exploring Actinobacteria Biosynthetic Diversity.</title>
        <authorList>
            <person name="Kalkreuter E."/>
            <person name="Kautsar S.A."/>
            <person name="Yang D."/>
            <person name="Bader C.D."/>
            <person name="Teijaro C.N."/>
            <person name="Fluegel L."/>
            <person name="Davis C.M."/>
            <person name="Simpson J.R."/>
            <person name="Lauterbach L."/>
            <person name="Steele A.D."/>
            <person name="Gui C."/>
            <person name="Meng S."/>
            <person name="Li G."/>
            <person name="Viehrig K."/>
            <person name="Ye F."/>
            <person name="Su P."/>
            <person name="Kiefer A.F."/>
            <person name="Nichols A."/>
            <person name="Cepeda A.J."/>
            <person name="Yan W."/>
            <person name="Fan B."/>
            <person name="Jiang Y."/>
            <person name="Adhikari A."/>
            <person name="Zheng C.-J."/>
            <person name="Schuster L."/>
            <person name="Cowan T.M."/>
            <person name="Smanski M.J."/>
            <person name="Chevrette M.G."/>
            <person name="De Carvalho L.P.S."/>
            <person name="Shen B."/>
        </authorList>
    </citation>
    <scope>NUCLEOTIDE SEQUENCE [LARGE SCALE GENOMIC DNA]</scope>
    <source>
        <strain evidence="8 9">NPDC019481</strain>
    </source>
</reference>
<evidence type="ECO:0000256" key="2">
    <source>
        <dbReference type="ARBA" id="ARBA00022448"/>
    </source>
</evidence>
<dbReference type="InterPro" id="IPR036259">
    <property type="entry name" value="MFS_trans_sf"/>
</dbReference>
<dbReference type="Pfam" id="PF05977">
    <property type="entry name" value="MFS_3"/>
    <property type="match status" value="1"/>
</dbReference>
<keyword evidence="5 7" id="KW-1133">Transmembrane helix</keyword>
<evidence type="ECO:0000256" key="5">
    <source>
        <dbReference type="ARBA" id="ARBA00022989"/>
    </source>
</evidence>
<name>A0ABW7XJ45_9MICO</name>
<evidence type="ECO:0000256" key="7">
    <source>
        <dbReference type="SAM" id="Phobius"/>
    </source>
</evidence>
<comment type="subcellular location">
    <subcellularLocation>
        <location evidence="1">Cell membrane</location>
        <topology evidence="1">Multi-pass membrane protein</topology>
    </subcellularLocation>
</comment>
<keyword evidence="2" id="KW-0813">Transport</keyword>
<feature type="transmembrane region" description="Helical" evidence="7">
    <location>
        <begin position="253"/>
        <end position="273"/>
    </location>
</feature>
<dbReference type="InterPro" id="IPR010290">
    <property type="entry name" value="TM_effector"/>
</dbReference>
<evidence type="ECO:0000256" key="6">
    <source>
        <dbReference type="ARBA" id="ARBA00023136"/>
    </source>
</evidence>
<dbReference type="PANTHER" id="PTHR23513">
    <property type="entry name" value="INTEGRAL MEMBRANE EFFLUX PROTEIN-RELATED"/>
    <property type="match status" value="1"/>
</dbReference>
<keyword evidence="4 7" id="KW-0812">Transmembrane</keyword>
<feature type="transmembrane region" description="Helical" evidence="7">
    <location>
        <begin position="352"/>
        <end position="371"/>
    </location>
</feature>
<evidence type="ECO:0000256" key="1">
    <source>
        <dbReference type="ARBA" id="ARBA00004651"/>
    </source>
</evidence>
<dbReference type="EMBL" id="JBIRYI010000006">
    <property type="protein sequence ID" value="MFI2487541.1"/>
    <property type="molecule type" value="Genomic_DNA"/>
</dbReference>
<dbReference type="CDD" id="cd06173">
    <property type="entry name" value="MFS_MefA_like"/>
    <property type="match status" value="1"/>
</dbReference>
<feature type="transmembrane region" description="Helical" evidence="7">
    <location>
        <begin position="50"/>
        <end position="71"/>
    </location>
</feature>
<dbReference type="PANTHER" id="PTHR23513:SF6">
    <property type="entry name" value="MAJOR FACILITATOR SUPERFAMILY ASSOCIATED DOMAIN-CONTAINING PROTEIN"/>
    <property type="match status" value="1"/>
</dbReference>
<feature type="transmembrane region" description="Helical" evidence="7">
    <location>
        <begin position="226"/>
        <end position="247"/>
    </location>
</feature>
<dbReference type="Gene3D" id="1.20.1250.20">
    <property type="entry name" value="MFS general substrate transporter like domains"/>
    <property type="match status" value="1"/>
</dbReference>
<feature type="transmembrane region" description="Helical" evidence="7">
    <location>
        <begin position="377"/>
        <end position="396"/>
    </location>
</feature>
<accession>A0ABW7XJ45</accession>
<evidence type="ECO:0000256" key="4">
    <source>
        <dbReference type="ARBA" id="ARBA00022692"/>
    </source>
</evidence>
<organism evidence="8 9">
    <name type="scientific">Promicromonospora kroppenstedtii</name>
    <dbReference type="NCBI Taxonomy" id="440482"/>
    <lineage>
        <taxon>Bacteria</taxon>
        <taxon>Bacillati</taxon>
        <taxon>Actinomycetota</taxon>
        <taxon>Actinomycetes</taxon>
        <taxon>Micrococcales</taxon>
        <taxon>Promicromonosporaceae</taxon>
        <taxon>Promicromonospora</taxon>
    </lineage>
</organism>
<evidence type="ECO:0000313" key="8">
    <source>
        <dbReference type="EMBL" id="MFI2487541.1"/>
    </source>
</evidence>
<gene>
    <name evidence="8" type="ORF">ACH47X_11560</name>
</gene>
<sequence length="416" mass="43304">MTTTAPTAARSFWTFWAATTTSNTGSAVTKIALPLTAVLVLDAGPFETGLLAAASYLAWIVIGLPAGAVVQRWPLRGTQIGTDLVRAAAIVSVPLAWWTGHLTLAQLFAVALTLNFAEVLFFSASTTFITSVVPRDQLTSRNSLMSGTHAVTELGGPSLGGLVVQLVGAAPALLLDAASYVASAVLLRTLPERRQPGDDDPTPLRRRIAVGWRFVTGHPVLAPCTWWACVVNTVCGAQLALFTIYLVRELQAPAAVVGLLLATEGVGALLAAAATPWLVRRFGSARVVLFDGLVGFAGALLIPAGAGHWGWLCFAAGNLLFAASVVPGSVVTRTYRQVASPPELLSRVMGTVRFVSWGCIPLGGLIAGAVAETAGTRAVLLGSAFVMLAGPAILAASPVRRLRNLEDYATPQPVAP</sequence>
<dbReference type="SUPFAM" id="SSF103473">
    <property type="entry name" value="MFS general substrate transporter"/>
    <property type="match status" value="1"/>
</dbReference>
<dbReference type="RefSeq" id="WP_397404351.1">
    <property type="nucleotide sequence ID" value="NZ_JBIRYI010000006.1"/>
</dbReference>
<dbReference type="Proteomes" id="UP001611580">
    <property type="component" value="Unassembled WGS sequence"/>
</dbReference>
<comment type="caution">
    <text evidence="8">The sequence shown here is derived from an EMBL/GenBank/DDBJ whole genome shotgun (WGS) entry which is preliminary data.</text>
</comment>
<feature type="transmembrane region" description="Helical" evidence="7">
    <location>
        <begin position="309"/>
        <end position="331"/>
    </location>
</feature>
<feature type="transmembrane region" description="Helical" evidence="7">
    <location>
        <begin position="83"/>
        <end position="100"/>
    </location>
</feature>
<protein>
    <submittedName>
        <fullName evidence="8">MFS transporter</fullName>
    </submittedName>
</protein>
<keyword evidence="3" id="KW-1003">Cell membrane</keyword>
<keyword evidence="6 7" id="KW-0472">Membrane</keyword>
<proteinExistence type="predicted"/>